<gene>
    <name evidence="1" type="ORF">GCM10007878_25080</name>
</gene>
<dbReference type="RefSeq" id="WP_150112070.1">
    <property type="nucleotide sequence ID" value="NZ_BSOR01000072.1"/>
</dbReference>
<comment type="caution">
    <text evidence="1">The sequence shown here is derived from an EMBL/GenBank/DDBJ whole genome shotgun (WGS) entry which is preliminary data.</text>
</comment>
<organism evidence="1 2">
    <name type="scientific">Marinospirillum insulare</name>
    <dbReference type="NCBI Taxonomy" id="217169"/>
    <lineage>
        <taxon>Bacteria</taxon>
        <taxon>Pseudomonadati</taxon>
        <taxon>Pseudomonadota</taxon>
        <taxon>Gammaproteobacteria</taxon>
        <taxon>Oceanospirillales</taxon>
        <taxon>Oceanospirillaceae</taxon>
        <taxon>Marinospirillum</taxon>
    </lineage>
</organism>
<protein>
    <recommendedName>
        <fullName evidence="3">AAA domain-containing protein</fullName>
    </recommendedName>
</protein>
<proteinExistence type="predicted"/>
<evidence type="ECO:0000313" key="2">
    <source>
        <dbReference type="Proteomes" id="UP001156682"/>
    </source>
</evidence>
<reference evidence="2" key="1">
    <citation type="journal article" date="2019" name="Int. J. Syst. Evol. Microbiol.">
        <title>The Global Catalogue of Microorganisms (GCM) 10K type strain sequencing project: providing services to taxonomists for standard genome sequencing and annotation.</title>
        <authorList>
            <consortium name="The Broad Institute Genomics Platform"/>
            <consortium name="The Broad Institute Genome Sequencing Center for Infectious Disease"/>
            <person name="Wu L."/>
            <person name="Ma J."/>
        </authorList>
    </citation>
    <scope>NUCLEOTIDE SEQUENCE [LARGE SCALE GENOMIC DNA]</scope>
    <source>
        <strain evidence="2">NBRC 100033</strain>
    </source>
</reference>
<keyword evidence="2" id="KW-1185">Reference proteome</keyword>
<dbReference type="EMBL" id="BSOR01000072">
    <property type="protein sequence ID" value="GLR65069.1"/>
    <property type="molecule type" value="Genomic_DNA"/>
</dbReference>
<evidence type="ECO:0000313" key="1">
    <source>
        <dbReference type="EMBL" id="GLR65069.1"/>
    </source>
</evidence>
<name>A0ABQ6A4M8_9GAMM</name>
<sequence length="54" mass="5622">MKQNLTLSQLKKTSPTFILGNQKSGTTAIAALLAQATDSSVALDNVKAILDSTC</sequence>
<dbReference type="Proteomes" id="UP001156682">
    <property type="component" value="Unassembled WGS sequence"/>
</dbReference>
<accession>A0ABQ6A4M8</accession>
<evidence type="ECO:0008006" key="3">
    <source>
        <dbReference type="Google" id="ProtNLM"/>
    </source>
</evidence>